<dbReference type="RefSeq" id="WP_386190989.1">
    <property type="nucleotide sequence ID" value="NZ_JBHSBC010000021.1"/>
</dbReference>
<proteinExistence type="predicted"/>
<comment type="caution">
    <text evidence="2">The sequence shown here is derived from an EMBL/GenBank/DDBJ whole genome shotgun (WGS) entry which is preliminary data.</text>
</comment>
<evidence type="ECO:0000256" key="1">
    <source>
        <dbReference type="SAM" id="MobiDB-lite"/>
    </source>
</evidence>
<keyword evidence="3" id="KW-1185">Reference proteome</keyword>
<protein>
    <submittedName>
        <fullName evidence="2">Uncharacterized protein</fullName>
    </submittedName>
</protein>
<sequence length="593" mass="64732">MTIRLTAEWALWGKEPGTRDGEKVLACSDGKVGGGDFSKIITRYAPGTSTELPQVTMSWFGGRDSAHLGLAVQEWSDERDGLGRDIAITRYFCVPYERAAEGPVSFEGLYRAFAERALPVTGPLLVDVPTLDPQVTARAADETVVGAAALLLTGQPVCVVNGEDVPLLDRLLFFDAVTALLPYGFRAKMTASTWTDSASRHRIRLSFARHAPAGAYPVSWGRGAEIPEDQDVARVYHNALLGGDRLVELTARFARDTRPRSMSAENLATVLPVLGELGLLFELPDISDISDFEEWLATGGDEVLTSCADALGQGRLDMLPQHLVQLNILAARAREGGEQERHRQIIGSRRLLVPDPTLDQTIQERLYDALLSLAYGPRLTVDGLDRIVRDAGRRIPPPLVAALRRMTAAEPAVTVRLTRYLGAAERAALLASLSPDDLADAAAREPVDPPAARTACDELVRRGADETGRTAVRAALRRRGQLVEVVQRLHPGDQEGQIRRHRDLLTAAYGQEHGEEALREVLSVGLPPAPLLAALALTCAWDVRPLLMREVFLTLLGQGITRELLDDVVRELGEPGRDPSERRRNTARRSGRS</sequence>
<accession>A0ABV8F1U0</accession>
<dbReference type="EMBL" id="JBHSBC010000021">
    <property type="protein sequence ID" value="MFC3982607.1"/>
    <property type="molecule type" value="Genomic_DNA"/>
</dbReference>
<organism evidence="2 3">
    <name type="scientific">Streptosporangium jomthongense</name>
    <dbReference type="NCBI Taxonomy" id="1193683"/>
    <lineage>
        <taxon>Bacteria</taxon>
        <taxon>Bacillati</taxon>
        <taxon>Actinomycetota</taxon>
        <taxon>Actinomycetes</taxon>
        <taxon>Streptosporangiales</taxon>
        <taxon>Streptosporangiaceae</taxon>
        <taxon>Streptosporangium</taxon>
    </lineage>
</organism>
<evidence type="ECO:0000313" key="2">
    <source>
        <dbReference type="EMBL" id="MFC3982607.1"/>
    </source>
</evidence>
<name>A0ABV8F1U0_9ACTN</name>
<evidence type="ECO:0000313" key="3">
    <source>
        <dbReference type="Proteomes" id="UP001595698"/>
    </source>
</evidence>
<feature type="compositionally biased region" description="Basic and acidic residues" evidence="1">
    <location>
        <begin position="573"/>
        <end position="584"/>
    </location>
</feature>
<reference evidence="3" key="1">
    <citation type="journal article" date="2019" name="Int. J. Syst. Evol. Microbiol.">
        <title>The Global Catalogue of Microorganisms (GCM) 10K type strain sequencing project: providing services to taxonomists for standard genome sequencing and annotation.</title>
        <authorList>
            <consortium name="The Broad Institute Genomics Platform"/>
            <consortium name="The Broad Institute Genome Sequencing Center for Infectious Disease"/>
            <person name="Wu L."/>
            <person name="Ma J."/>
        </authorList>
    </citation>
    <scope>NUCLEOTIDE SEQUENCE [LARGE SCALE GENOMIC DNA]</scope>
    <source>
        <strain evidence="3">TBRC 7912</strain>
    </source>
</reference>
<feature type="region of interest" description="Disordered" evidence="1">
    <location>
        <begin position="573"/>
        <end position="593"/>
    </location>
</feature>
<dbReference type="Proteomes" id="UP001595698">
    <property type="component" value="Unassembled WGS sequence"/>
</dbReference>
<gene>
    <name evidence="2" type="ORF">ACFOYY_20865</name>
</gene>